<dbReference type="Gene3D" id="3.40.50.300">
    <property type="entry name" value="P-loop containing nucleotide triphosphate hydrolases"/>
    <property type="match status" value="1"/>
</dbReference>
<dbReference type="eggNOG" id="COG0466">
    <property type="taxonomic scope" value="Bacteria"/>
</dbReference>
<evidence type="ECO:0000256" key="9">
    <source>
        <dbReference type="ARBA" id="ARBA00050665"/>
    </source>
</evidence>
<evidence type="ECO:0000259" key="16">
    <source>
        <dbReference type="PROSITE" id="PS51786"/>
    </source>
</evidence>
<dbReference type="Gene3D" id="3.30.230.10">
    <property type="match status" value="1"/>
</dbReference>
<evidence type="ECO:0000256" key="4">
    <source>
        <dbReference type="ARBA" id="ARBA00022741"/>
    </source>
</evidence>
<dbReference type="InterPro" id="IPR046336">
    <property type="entry name" value="Lon_prtase_N_sf"/>
</dbReference>
<evidence type="ECO:0000313" key="19">
    <source>
        <dbReference type="Proteomes" id="UP000012040"/>
    </source>
</evidence>
<evidence type="ECO:0000256" key="12">
    <source>
        <dbReference type="PIRSR" id="PIRSR001174-1"/>
    </source>
</evidence>
<dbReference type="InterPro" id="IPR008269">
    <property type="entry name" value="Lon_proteolytic"/>
</dbReference>
<dbReference type="SMART" id="SM00382">
    <property type="entry name" value="AAA"/>
    <property type="match status" value="1"/>
</dbReference>
<dbReference type="InterPro" id="IPR054594">
    <property type="entry name" value="Lon_lid"/>
</dbReference>
<dbReference type="CDD" id="cd19500">
    <property type="entry name" value="RecA-like_Lon"/>
    <property type="match status" value="1"/>
</dbReference>
<dbReference type="PANTHER" id="PTHR10046">
    <property type="entry name" value="ATP DEPENDENT LON PROTEASE FAMILY MEMBER"/>
    <property type="match status" value="1"/>
</dbReference>
<dbReference type="Gene3D" id="1.20.5.5270">
    <property type="match status" value="1"/>
</dbReference>
<evidence type="ECO:0000256" key="7">
    <source>
        <dbReference type="ARBA" id="ARBA00022840"/>
    </source>
</evidence>
<organism evidence="18 19">
    <name type="scientific">Pseudobdellovibrio exovorus JSS</name>
    <dbReference type="NCBI Taxonomy" id="1184267"/>
    <lineage>
        <taxon>Bacteria</taxon>
        <taxon>Pseudomonadati</taxon>
        <taxon>Bdellovibrionota</taxon>
        <taxon>Bdellovibrionia</taxon>
        <taxon>Bdellovibrionales</taxon>
        <taxon>Pseudobdellovibrionaceae</taxon>
        <taxon>Pseudobdellovibrio</taxon>
    </lineage>
</organism>
<dbReference type="Proteomes" id="UP000012040">
    <property type="component" value="Chromosome"/>
</dbReference>
<feature type="domain" description="Lon N-terminal" evidence="17">
    <location>
        <begin position="8"/>
        <end position="202"/>
    </location>
</feature>
<dbReference type="SUPFAM" id="SSF88697">
    <property type="entry name" value="PUA domain-like"/>
    <property type="match status" value="1"/>
</dbReference>
<dbReference type="Pfam" id="PF05362">
    <property type="entry name" value="Lon_C"/>
    <property type="match status" value="1"/>
</dbReference>
<reference evidence="18 19" key="1">
    <citation type="journal article" date="2013" name="ISME J.">
        <title>By their genes ye shall know them: genomic signatures of predatory bacteria.</title>
        <authorList>
            <person name="Pasternak Z."/>
            <person name="Pietrokovski S."/>
            <person name="Rotem O."/>
            <person name="Gophna U."/>
            <person name="Lurie-Weinberger M.N."/>
            <person name="Jurkevitch E."/>
        </authorList>
    </citation>
    <scope>NUCLEOTIDE SEQUENCE [LARGE SCALE GENOMIC DNA]</scope>
    <source>
        <strain evidence="18 19">JSS</strain>
    </source>
</reference>
<dbReference type="InterPro" id="IPR014721">
    <property type="entry name" value="Ribsml_uS5_D2-typ_fold_subgr"/>
</dbReference>
<dbReference type="InterPro" id="IPR003111">
    <property type="entry name" value="Lon_prtase_N"/>
</dbReference>
<dbReference type="InterPro" id="IPR015947">
    <property type="entry name" value="PUA-like_sf"/>
</dbReference>
<evidence type="ECO:0000256" key="13">
    <source>
        <dbReference type="PIRSR" id="PIRSR001174-2"/>
    </source>
</evidence>
<name>M4VNJ9_9BACT</name>
<evidence type="ECO:0000259" key="17">
    <source>
        <dbReference type="PROSITE" id="PS51787"/>
    </source>
</evidence>
<evidence type="ECO:0000256" key="5">
    <source>
        <dbReference type="ARBA" id="ARBA00022801"/>
    </source>
</evidence>
<dbReference type="SUPFAM" id="SSF52540">
    <property type="entry name" value="P-loop containing nucleoside triphosphate hydrolases"/>
    <property type="match status" value="1"/>
</dbReference>
<accession>M4VNJ9</accession>
<dbReference type="InterPro" id="IPR020568">
    <property type="entry name" value="Ribosomal_Su5_D2-typ_SF"/>
</dbReference>
<dbReference type="PROSITE" id="PS51786">
    <property type="entry name" value="LON_PROTEOLYTIC"/>
    <property type="match status" value="1"/>
</dbReference>
<keyword evidence="7 10" id="KW-0067">ATP-binding</keyword>
<dbReference type="GO" id="GO:0004176">
    <property type="term" value="F:ATP-dependent peptidase activity"/>
    <property type="evidence" value="ECO:0007669"/>
    <property type="project" value="UniProtKB-UniRule"/>
</dbReference>
<feature type="active site" evidence="10 12">
    <location>
        <position position="676"/>
    </location>
</feature>
<keyword evidence="4 10" id="KW-0547">Nucleotide-binding</keyword>
<evidence type="ECO:0000313" key="18">
    <source>
        <dbReference type="EMBL" id="AGH94679.1"/>
    </source>
</evidence>
<feature type="active site" evidence="10 12">
    <location>
        <position position="719"/>
    </location>
</feature>
<dbReference type="Pfam" id="PF00004">
    <property type="entry name" value="AAA"/>
    <property type="match status" value="1"/>
</dbReference>
<dbReference type="OrthoDB" id="5409139at2"/>
<dbReference type="GO" id="GO:0004252">
    <property type="term" value="F:serine-type endopeptidase activity"/>
    <property type="evidence" value="ECO:0007669"/>
    <property type="project" value="UniProtKB-UniRule"/>
</dbReference>
<comment type="function">
    <text evidence="10">ATP-dependent serine protease that mediates the selective degradation of mutant and abnormal proteins as well as certain short-lived regulatory proteins. Required for cellular homeostasis and for survival from DNA damage and developmental changes induced by stress. Degrades polypeptides processively to yield small peptide fragments that are 5 to 10 amino acids long. Binds to DNA in a double-stranded, site-specific manner.</text>
</comment>
<dbReference type="Pfam" id="PF02190">
    <property type="entry name" value="LON_substr_bdg"/>
    <property type="match status" value="1"/>
</dbReference>
<keyword evidence="19" id="KW-1185">Reference proteome</keyword>
<evidence type="ECO:0000256" key="11">
    <source>
        <dbReference type="PIRNR" id="PIRNR001174"/>
    </source>
</evidence>
<comment type="catalytic activity">
    <reaction evidence="9 10 11 14">
        <text>Hydrolysis of proteins in presence of ATP.</text>
        <dbReference type="EC" id="3.4.21.53"/>
    </reaction>
</comment>
<evidence type="ECO:0000256" key="3">
    <source>
        <dbReference type="ARBA" id="ARBA00022670"/>
    </source>
</evidence>
<dbReference type="STRING" id="1184267.A11Q_459"/>
<dbReference type="PATRIC" id="fig|1184267.3.peg.466"/>
<dbReference type="InterPro" id="IPR027065">
    <property type="entry name" value="Lon_Prtase"/>
</dbReference>
<dbReference type="AlphaFoldDB" id="M4VNJ9"/>
<dbReference type="InterPro" id="IPR027543">
    <property type="entry name" value="Lon_bac"/>
</dbReference>
<comment type="subcellular location">
    <subcellularLocation>
        <location evidence="1 10 11">Cytoplasm</location>
    </subcellularLocation>
</comment>
<dbReference type="EC" id="3.4.21.53" evidence="10 11"/>
<feature type="domain" description="Lon proteolytic" evidence="16">
    <location>
        <begin position="590"/>
        <end position="770"/>
    </location>
</feature>
<dbReference type="RefSeq" id="WP_015469169.1">
    <property type="nucleotide sequence ID" value="NC_020813.1"/>
</dbReference>
<protein>
    <recommendedName>
        <fullName evidence="10 11">Lon protease</fullName>
        <ecNumber evidence="10 11">3.4.21.53</ecNumber>
    </recommendedName>
    <alternativeName>
        <fullName evidence="10">ATP-dependent protease La</fullName>
    </alternativeName>
</protein>
<dbReference type="GO" id="GO:0043565">
    <property type="term" value="F:sequence-specific DNA binding"/>
    <property type="evidence" value="ECO:0007669"/>
    <property type="project" value="UniProtKB-UniRule"/>
</dbReference>
<proteinExistence type="evidence at transcript level"/>
<dbReference type="GO" id="GO:0005524">
    <property type="term" value="F:ATP binding"/>
    <property type="evidence" value="ECO:0007669"/>
    <property type="project" value="UniProtKB-UniRule"/>
</dbReference>
<dbReference type="Pfam" id="PF22667">
    <property type="entry name" value="Lon_lid"/>
    <property type="match status" value="1"/>
</dbReference>
<comment type="similarity">
    <text evidence="10 11 14 15">Belongs to the peptidase S16 family.</text>
</comment>
<dbReference type="FunFam" id="3.40.50.300:FF:000021">
    <property type="entry name" value="Lon protease homolog"/>
    <property type="match status" value="1"/>
</dbReference>
<dbReference type="GO" id="GO:0005737">
    <property type="term" value="C:cytoplasm"/>
    <property type="evidence" value="ECO:0007669"/>
    <property type="project" value="UniProtKB-SubCell"/>
</dbReference>
<dbReference type="InterPro" id="IPR003959">
    <property type="entry name" value="ATPase_AAA_core"/>
</dbReference>
<dbReference type="GO" id="GO:0006515">
    <property type="term" value="P:protein quality control for misfolded or incompletely synthesized proteins"/>
    <property type="evidence" value="ECO:0007669"/>
    <property type="project" value="UniProtKB-UniRule"/>
</dbReference>
<keyword evidence="8 10" id="KW-0346">Stress response</keyword>
<evidence type="ECO:0000256" key="1">
    <source>
        <dbReference type="ARBA" id="ARBA00004496"/>
    </source>
</evidence>
<dbReference type="PROSITE" id="PS01046">
    <property type="entry name" value="LON_SER"/>
    <property type="match status" value="1"/>
</dbReference>
<evidence type="ECO:0000256" key="8">
    <source>
        <dbReference type="ARBA" id="ARBA00023016"/>
    </source>
</evidence>
<keyword evidence="2 10" id="KW-0963">Cytoplasm</keyword>
<feature type="binding site" evidence="10 13">
    <location>
        <begin position="354"/>
        <end position="361"/>
    </location>
    <ligand>
        <name>ATP</name>
        <dbReference type="ChEBI" id="CHEBI:30616"/>
    </ligand>
</feature>
<dbReference type="Gene3D" id="2.30.130.40">
    <property type="entry name" value="LON domain-like"/>
    <property type="match status" value="1"/>
</dbReference>
<evidence type="ECO:0000256" key="2">
    <source>
        <dbReference type="ARBA" id="ARBA00022490"/>
    </source>
</evidence>
<dbReference type="PROSITE" id="PS51787">
    <property type="entry name" value="LON_N"/>
    <property type="match status" value="1"/>
</dbReference>
<evidence type="ECO:0000256" key="6">
    <source>
        <dbReference type="ARBA" id="ARBA00022825"/>
    </source>
</evidence>
<dbReference type="InterPro" id="IPR008268">
    <property type="entry name" value="Peptidase_S16_AS"/>
</dbReference>
<dbReference type="KEGG" id="bex:A11Q_459"/>
<comment type="induction">
    <text evidence="10">By heat shock.</text>
</comment>
<dbReference type="PIRSF" id="PIRSF001174">
    <property type="entry name" value="Lon_proteas"/>
    <property type="match status" value="1"/>
</dbReference>
<keyword evidence="3 10" id="KW-0645">Protease</keyword>
<dbReference type="InterPro" id="IPR003593">
    <property type="entry name" value="AAA+_ATPase"/>
</dbReference>
<dbReference type="GO" id="GO:0016887">
    <property type="term" value="F:ATP hydrolysis activity"/>
    <property type="evidence" value="ECO:0007669"/>
    <property type="project" value="UniProtKB-UniRule"/>
</dbReference>
<gene>
    <name evidence="10" type="primary">lon</name>
    <name evidence="18" type="ORF">A11Q_459</name>
</gene>
<keyword evidence="6 10" id="KW-0720">Serine protease</keyword>
<dbReference type="SMART" id="SM00464">
    <property type="entry name" value="LON"/>
    <property type="match status" value="1"/>
</dbReference>
<evidence type="ECO:0000256" key="10">
    <source>
        <dbReference type="HAMAP-Rule" id="MF_01973"/>
    </source>
</evidence>
<dbReference type="Gene3D" id="1.20.58.1480">
    <property type="match status" value="1"/>
</dbReference>
<evidence type="ECO:0000256" key="15">
    <source>
        <dbReference type="RuleBase" id="RU000591"/>
    </source>
</evidence>
<dbReference type="InterPro" id="IPR027417">
    <property type="entry name" value="P-loop_NTPase"/>
</dbReference>
<keyword evidence="5 10" id="KW-0378">Hydrolase</keyword>
<dbReference type="GO" id="GO:0034605">
    <property type="term" value="P:cellular response to heat"/>
    <property type="evidence" value="ECO:0007669"/>
    <property type="project" value="UniProtKB-UniRule"/>
</dbReference>
<dbReference type="EMBL" id="CP003537">
    <property type="protein sequence ID" value="AGH94679.1"/>
    <property type="molecule type" value="Genomic_DNA"/>
</dbReference>
<dbReference type="Gene3D" id="1.10.8.60">
    <property type="match status" value="1"/>
</dbReference>
<dbReference type="NCBIfam" id="TIGR00763">
    <property type="entry name" value="lon"/>
    <property type="match status" value="1"/>
</dbReference>
<comment type="subunit">
    <text evidence="10 11">Homohexamer. Organized in a ring with a central cavity.</text>
</comment>
<dbReference type="HOGENOM" id="CLU_004109_4_3_7"/>
<dbReference type="InterPro" id="IPR004815">
    <property type="entry name" value="Lon_bac/euk-typ"/>
</dbReference>
<evidence type="ECO:0000256" key="14">
    <source>
        <dbReference type="PROSITE-ProRule" id="PRU01122"/>
    </source>
</evidence>
<dbReference type="SUPFAM" id="SSF54211">
    <property type="entry name" value="Ribosomal protein S5 domain 2-like"/>
    <property type="match status" value="1"/>
</dbReference>
<dbReference type="PRINTS" id="PR00830">
    <property type="entry name" value="ENDOLAPTASE"/>
</dbReference>
<sequence length="794" mass="88538">MSIPTGSFSVLPLKNTVIFPGVTQALKVGRDKSVKAVDISKTKNNWIVTLTQKDPSKPIDNIDDLHEIGTLSKVESIKGTADSGYFIVVRGYYRVRVSSFKPESDIFEAYVERLDDIYDIDKTTEEALLNSLKTISKQILEVIPGNTDAIQEMVEALDDISLLSHMAAANTEIPLEEKQQILETQNIKDRVMILLSILQKFKDNLIIRQDINQKINSKLGQTQRDMILREQLKTIKEELGEKGEQSLIETYRQKLAELNLKDEALDLAEQQLSRLENMNSQSPEYQILRTHLDFMFALPWNKSSANTEINLDHAEDVLNEDHYGLDKIKKRILQHLAVLKLKKDKRGSILLFIGPPGVGKTSLGQSIAKALGKKYQRISLGGVRDESEIRGHRRTYIGALPGRILSALKKAGENDSVLVLDEIDKLARGYSGDPAAALLEVLDPEQNNSFTDHYLEAPFDLSNIMFIATANSLESIPLPLLDRMEVIDLSGYTTAEKLHIAKNHLWPKQVTEHGLTLEQIDISDEAILKVISHYTREAGVRDLQRKLGEVCRAKCQDILKNTEVKIKVEAHDVEEIFGAERFTYEVTDQLTQPGVVTGLAWTPVGGDILFIESALVPGKGDLILTGQLGDVMKESAQIAKSLIKARLNFIAPTFDFSKYDIHIHLPAGAIPKDGPSAGVTLLTSLTSLVSRIPVNPRLAMTGEISLRGKVLPVGGIKEKVIAAHRAGVNKIIMSKRNEKDLKDVPEDVRSQIEFSFVEHINEVLNKALNLDLSNWNEDLIYGQNDSHVFGRKAL</sequence>
<dbReference type="HAMAP" id="MF_01973">
    <property type="entry name" value="lon_bact"/>
    <property type="match status" value="1"/>
</dbReference>